<feature type="compositionally biased region" description="Polar residues" evidence="1">
    <location>
        <begin position="136"/>
        <end position="147"/>
    </location>
</feature>
<feature type="compositionally biased region" description="Low complexity" evidence="1">
    <location>
        <begin position="108"/>
        <end position="120"/>
    </location>
</feature>
<dbReference type="Gene3D" id="1.20.1480.30">
    <property type="entry name" value="Designed four-helix bundle protein"/>
    <property type="match status" value="1"/>
</dbReference>
<proteinExistence type="predicted"/>
<name>A0A6G1HEF4_9PEZI</name>
<accession>A0A6G1HEF4</accession>
<dbReference type="Proteomes" id="UP000800041">
    <property type="component" value="Unassembled WGS sequence"/>
</dbReference>
<evidence type="ECO:0000313" key="3">
    <source>
        <dbReference type="Proteomes" id="UP000800041"/>
    </source>
</evidence>
<dbReference type="EMBL" id="ML977139">
    <property type="protein sequence ID" value="KAF1991454.1"/>
    <property type="molecule type" value="Genomic_DNA"/>
</dbReference>
<dbReference type="AlphaFoldDB" id="A0A6G1HEF4"/>
<feature type="compositionally biased region" description="Polar residues" evidence="1">
    <location>
        <begin position="167"/>
        <end position="178"/>
    </location>
</feature>
<evidence type="ECO:0000313" key="2">
    <source>
        <dbReference type="EMBL" id="KAF1991454.1"/>
    </source>
</evidence>
<sequence length="178" mass="19110">METPPVQPEDKPLSSPVRDFSAALDDVFKLESSLDELSTNVEQKKEAVTAQSKELEELEERLRATEQRLKQAKRASQVLDMSRGSSPRPLPFRGSGAFHEESQQVNASTTSSSSPSSSSSFPDGAGPNGQMPDHFATNSVRSNQFSNLGPARAGVKGDHLRVERPGSQGSARSQGVAT</sequence>
<keyword evidence="3" id="KW-1185">Reference proteome</keyword>
<feature type="compositionally biased region" description="Basic and acidic residues" evidence="1">
    <location>
        <begin position="155"/>
        <end position="164"/>
    </location>
</feature>
<gene>
    <name evidence="2" type="ORF">K402DRAFT_125713</name>
</gene>
<protein>
    <submittedName>
        <fullName evidence="2">Uncharacterized protein</fullName>
    </submittedName>
</protein>
<dbReference type="OrthoDB" id="5408734at2759"/>
<evidence type="ECO:0000256" key="1">
    <source>
        <dbReference type="SAM" id="MobiDB-lite"/>
    </source>
</evidence>
<reference evidence="2" key="1">
    <citation type="journal article" date="2020" name="Stud. Mycol.">
        <title>101 Dothideomycetes genomes: a test case for predicting lifestyles and emergence of pathogens.</title>
        <authorList>
            <person name="Haridas S."/>
            <person name="Albert R."/>
            <person name="Binder M."/>
            <person name="Bloem J."/>
            <person name="Labutti K."/>
            <person name="Salamov A."/>
            <person name="Andreopoulos B."/>
            <person name="Baker S."/>
            <person name="Barry K."/>
            <person name="Bills G."/>
            <person name="Bluhm B."/>
            <person name="Cannon C."/>
            <person name="Castanera R."/>
            <person name="Culley D."/>
            <person name="Daum C."/>
            <person name="Ezra D."/>
            <person name="Gonzalez J."/>
            <person name="Henrissat B."/>
            <person name="Kuo A."/>
            <person name="Liang C."/>
            <person name="Lipzen A."/>
            <person name="Lutzoni F."/>
            <person name="Magnuson J."/>
            <person name="Mondo S."/>
            <person name="Nolan M."/>
            <person name="Ohm R."/>
            <person name="Pangilinan J."/>
            <person name="Park H.-J."/>
            <person name="Ramirez L."/>
            <person name="Alfaro M."/>
            <person name="Sun H."/>
            <person name="Tritt A."/>
            <person name="Yoshinaga Y."/>
            <person name="Zwiers L.-H."/>
            <person name="Turgeon B."/>
            <person name="Goodwin S."/>
            <person name="Spatafora J."/>
            <person name="Crous P."/>
            <person name="Grigoriev I."/>
        </authorList>
    </citation>
    <scope>NUCLEOTIDE SEQUENCE</scope>
    <source>
        <strain evidence="2">CBS 113979</strain>
    </source>
</reference>
<organism evidence="2 3">
    <name type="scientific">Aulographum hederae CBS 113979</name>
    <dbReference type="NCBI Taxonomy" id="1176131"/>
    <lineage>
        <taxon>Eukaryota</taxon>
        <taxon>Fungi</taxon>
        <taxon>Dikarya</taxon>
        <taxon>Ascomycota</taxon>
        <taxon>Pezizomycotina</taxon>
        <taxon>Dothideomycetes</taxon>
        <taxon>Pleosporomycetidae</taxon>
        <taxon>Aulographales</taxon>
        <taxon>Aulographaceae</taxon>
    </lineage>
</organism>
<feature type="region of interest" description="Disordered" evidence="1">
    <location>
        <begin position="66"/>
        <end position="178"/>
    </location>
</feature>